<dbReference type="VEuPathDB" id="ToxoDB:EBH_0001140"/>
<evidence type="ECO:0000313" key="2">
    <source>
        <dbReference type="Proteomes" id="UP000030750"/>
    </source>
</evidence>
<dbReference type="Proteomes" id="UP000030750">
    <property type="component" value="Unassembled WGS sequence"/>
</dbReference>
<organism evidence="1 2">
    <name type="scientific">Eimeria brunetti</name>
    <dbReference type="NCBI Taxonomy" id="51314"/>
    <lineage>
        <taxon>Eukaryota</taxon>
        <taxon>Sar</taxon>
        <taxon>Alveolata</taxon>
        <taxon>Apicomplexa</taxon>
        <taxon>Conoidasida</taxon>
        <taxon>Coccidia</taxon>
        <taxon>Eucoccidiorida</taxon>
        <taxon>Eimeriorina</taxon>
        <taxon>Eimeriidae</taxon>
        <taxon>Eimeria</taxon>
    </lineage>
</organism>
<name>U6LKB2_9EIME</name>
<dbReference type="EMBL" id="HG711821">
    <property type="protein sequence ID" value="CDJ49708.1"/>
    <property type="molecule type" value="Genomic_DNA"/>
</dbReference>
<dbReference type="AlphaFoldDB" id="U6LKB2"/>
<reference evidence="1" key="2">
    <citation type="submission" date="2013-10" db="EMBL/GenBank/DDBJ databases">
        <authorList>
            <person name="Aslett M."/>
        </authorList>
    </citation>
    <scope>NUCLEOTIDE SEQUENCE [LARGE SCALE GENOMIC DNA]</scope>
    <source>
        <strain evidence="1">Houghton</strain>
    </source>
</reference>
<keyword evidence="2" id="KW-1185">Reference proteome</keyword>
<gene>
    <name evidence="1" type="ORF">EBH_0001140</name>
</gene>
<sequence>MRLWVCPKRTAVPLSSAMSAIPLYSSRSQRAAESSWALQIPFCNGCFHLWGKWLERPLMLPHMVLHPQQQTSLNRLASACDLMAATGRCRQLQQPLILLTVFPAGVSLLRSSPAAAAHNCQPPSKTS</sequence>
<protein>
    <submittedName>
        <fullName evidence="1">Uncharacterized protein</fullName>
    </submittedName>
</protein>
<reference evidence="1" key="1">
    <citation type="submission" date="2013-10" db="EMBL/GenBank/DDBJ databases">
        <title>Genomic analysis of the causative agents of coccidiosis in chickens.</title>
        <authorList>
            <person name="Reid A.J."/>
            <person name="Blake D."/>
            <person name="Billington K."/>
            <person name="Browne H."/>
            <person name="Dunn M."/>
            <person name="Hung S."/>
            <person name="Kawahara F."/>
            <person name="Miranda-Saavedra D."/>
            <person name="Mourier T."/>
            <person name="Nagra H."/>
            <person name="Otto T.D."/>
            <person name="Rawlings N."/>
            <person name="Sanchez A."/>
            <person name="Sanders M."/>
            <person name="Subramaniam C."/>
            <person name="Tay Y."/>
            <person name="Dear P."/>
            <person name="Doerig C."/>
            <person name="Gruber A."/>
            <person name="Parkinson J."/>
            <person name="Shirley M."/>
            <person name="Wan K.L."/>
            <person name="Berriman M."/>
            <person name="Tomley F."/>
            <person name="Pain A."/>
        </authorList>
    </citation>
    <scope>NUCLEOTIDE SEQUENCE [LARGE SCALE GENOMIC DNA]</scope>
    <source>
        <strain evidence="1">Houghton</strain>
    </source>
</reference>
<proteinExistence type="predicted"/>
<accession>U6LKB2</accession>
<evidence type="ECO:0000313" key="1">
    <source>
        <dbReference type="EMBL" id="CDJ49708.1"/>
    </source>
</evidence>